<keyword evidence="1" id="KW-0732">Signal</keyword>
<protein>
    <submittedName>
        <fullName evidence="2">Uncharacterized protein</fullName>
    </submittedName>
</protein>
<feature type="chain" id="PRO_5040492346" evidence="1">
    <location>
        <begin position="20"/>
        <end position="84"/>
    </location>
</feature>
<evidence type="ECO:0000256" key="1">
    <source>
        <dbReference type="SAM" id="SignalP"/>
    </source>
</evidence>
<gene>
    <name evidence="2" type="ORF">HD556DRAFT_1448461</name>
</gene>
<evidence type="ECO:0000313" key="3">
    <source>
        <dbReference type="Proteomes" id="UP000719766"/>
    </source>
</evidence>
<dbReference type="EMBL" id="JABBWE010000075">
    <property type="protein sequence ID" value="KAG1787781.1"/>
    <property type="molecule type" value="Genomic_DNA"/>
</dbReference>
<comment type="caution">
    <text evidence="2">The sequence shown here is derived from an EMBL/GenBank/DDBJ whole genome shotgun (WGS) entry which is preliminary data.</text>
</comment>
<accession>A0A9P7AEK6</accession>
<reference evidence="2" key="1">
    <citation type="journal article" date="2020" name="New Phytol.">
        <title>Comparative genomics reveals dynamic genome evolution in host specialist ectomycorrhizal fungi.</title>
        <authorList>
            <person name="Lofgren L.A."/>
            <person name="Nguyen N.H."/>
            <person name="Vilgalys R."/>
            <person name="Ruytinx J."/>
            <person name="Liao H.L."/>
            <person name="Branco S."/>
            <person name="Kuo A."/>
            <person name="LaButti K."/>
            <person name="Lipzen A."/>
            <person name="Andreopoulos W."/>
            <person name="Pangilinan J."/>
            <person name="Riley R."/>
            <person name="Hundley H."/>
            <person name="Na H."/>
            <person name="Barry K."/>
            <person name="Grigoriev I.V."/>
            <person name="Stajich J.E."/>
            <person name="Kennedy P.G."/>
        </authorList>
    </citation>
    <scope>NUCLEOTIDE SEQUENCE</scope>
    <source>
        <strain evidence="2">S12</strain>
    </source>
</reference>
<dbReference type="RefSeq" id="XP_041155097.1">
    <property type="nucleotide sequence ID" value="XM_041307432.1"/>
</dbReference>
<sequence>MKLSLVLSALASIVVLVTAYPMEGAIAKRSDVEKREGLDGSYANGVEGKGEELDSDQYSYRAYTNSAEWKREELDADDFNYHYQ</sequence>
<keyword evidence="3" id="KW-1185">Reference proteome</keyword>
<name>A0A9P7AEK6_9AGAM</name>
<dbReference type="OrthoDB" id="2672561at2759"/>
<organism evidence="2 3">
    <name type="scientific">Suillus plorans</name>
    <dbReference type="NCBI Taxonomy" id="116603"/>
    <lineage>
        <taxon>Eukaryota</taxon>
        <taxon>Fungi</taxon>
        <taxon>Dikarya</taxon>
        <taxon>Basidiomycota</taxon>
        <taxon>Agaricomycotina</taxon>
        <taxon>Agaricomycetes</taxon>
        <taxon>Agaricomycetidae</taxon>
        <taxon>Boletales</taxon>
        <taxon>Suillineae</taxon>
        <taxon>Suillaceae</taxon>
        <taxon>Suillus</taxon>
    </lineage>
</organism>
<feature type="signal peptide" evidence="1">
    <location>
        <begin position="1"/>
        <end position="19"/>
    </location>
</feature>
<evidence type="ECO:0000313" key="2">
    <source>
        <dbReference type="EMBL" id="KAG1787781.1"/>
    </source>
</evidence>
<dbReference type="GeneID" id="64601196"/>
<dbReference type="Proteomes" id="UP000719766">
    <property type="component" value="Unassembled WGS sequence"/>
</dbReference>
<dbReference type="AlphaFoldDB" id="A0A9P7AEK6"/>
<proteinExistence type="predicted"/>